<dbReference type="Proteomes" id="UP000187429">
    <property type="component" value="Unassembled WGS sequence"/>
</dbReference>
<feature type="non-terminal residue" evidence="1">
    <location>
        <position position="17"/>
    </location>
</feature>
<accession>A0A1R1XD20</accession>
<dbReference type="EMBL" id="LSSM01005510">
    <property type="protein sequence ID" value="OMJ12541.1"/>
    <property type="molecule type" value="Genomic_DNA"/>
</dbReference>
<comment type="caution">
    <text evidence="1">The sequence shown here is derived from an EMBL/GenBank/DDBJ whole genome shotgun (WGS) entry which is preliminary data.</text>
</comment>
<keyword evidence="2" id="KW-1185">Reference proteome</keyword>
<protein>
    <submittedName>
        <fullName evidence="1">Uncharacterized protein</fullName>
    </submittedName>
</protein>
<name>A0A1R1XD20_9FUNG</name>
<proteinExistence type="predicted"/>
<gene>
    <name evidence="1" type="ORF">AYI69_g9370</name>
</gene>
<organism evidence="1 2">
    <name type="scientific">Smittium culicis</name>
    <dbReference type="NCBI Taxonomy" id="133412"/>
    <lineage>
        <taxon>Eukaryota</taxon>
        <taxon>Fungi</taxon>
        <taxon>Fungi incertae sedis</taxon>
        <taxon>Zoopagomycota</taxon>
        <taxon>Kickxellomycotina</taxon>
        <taxon>Harpellomycetes</taxon>
        <taxon>Harpellales</taxon>
        <taxon>Legeriomycetaceae</taxon>
        <taxon>Smittium</taxon>
    </lineage>
</organism>
<sequence length="17" mass="1805">MVRVGPLVLALAQLLLV</sequence>
<evidence type="ECO:0000313" key="2">
    <source>
        <dbReference type="Proteomes" id="UP000187429"/>
    </source>
</evidence>
<evidence type="ECO:0000313" key="1">
    <source>
        <dbReference type="EMBL" id="OMJ12541.1"/>
    </source>
</evidence>
<dbReference type="AlphaFoldDB" id="A0A1R1XD20"/>
<reference evidence="2" key="1">
    <citation type="submission" date="2017-01" db="EMBL/GenBank/DDBJ databases">
        <authorList>
            <person name="Wang Y."/>
            <person name="White M."/>
            <person name="Kvist S."/>
            <person name="Moncalvo J.-M."/>
        </authorList>
    </citation>
    <scope>NUCLEOTIDE SEQUENCE [LARGE SCALE GENOMIC DNA]</scope>
    <source>
        <strain evidence="2">ID-206-W2</strain>
    </source>
</reference>